<dbReference type="InterPro" id="IPR006171">
    <property type="entry name" value="TOPRIM_dom"/>
</dbReference>
<evidence type="ECO:0000259" key="1">
    <source>
        <dbReference type="Pfam" id="PF13362"/>
    </source>
</evidence>
<feature type="domain" description="Toprim" evidence="1">
    <location>
        <begin position="195"/>
        <end position="285"/>
    </location>
</feature>
<dbReference type="AlphaFoldDB" id="A0A2W5BZM4"/>
<dbReference type="Gene3D" id="3.40.1360.10">
    <property type="match status" value="1"/>
</dbReference>
<organism evidence="3 4">
    <name type="scientific">Sphingomonas sanxanigenens</name>
    <dbReference type="NCBI Taxonomy" id="397260"/>
    <lineage>
        <taxon>Bacteria</taxon>
        <taxon>Pseudomonadati</taxon>
        <taxon>Pseudomonadota</taxon>
        <taxon>Alphaproteobacteria</taxon>
        <taxon>Sphingomonadales</taxon>
        <taxon>Sphingomonadaceae</taxon>
        <taxon>Sphingomonas</taxon>
    </lineage>
</organism>
<comment type="caution">
    <text evidence="3">The sequence shown here is derived from an EMBL/GenBank/DDBJ whole genome shotgun (WGS) entry which is preliminary data.</text>
</comment>
<feature type="domain" description="DUF7146" evidence="2">
    <location>
        <begin position="89"/>
        <end position="188"/>
    </location>
</feature>
<evidence type="ECO:0000313" key="3">
    <source>
        <dbReference type="EMBL" id="PZO88515.1"/>
    </source>
</evidence>
<sequence>MSADMAAAGEHIVRRLGGVWSNGWGMCQCPAHEDRTPSLSVRCGRTGLLFKCFAGCTITEILAALRREKLDVPGGESRKFERLQPATDMRRYAARLWREGRPVSGTPAERYLRKRSIPAIHDLMRYHPATPLGRGRAVRRLPALLVAVGQPRRLAAVQRIFLQPNGRPALLSRTKRALGPLYRDAVQLFEPMDTLGLAEGVENALSASLLLSIPVWASLGAERFDRIEIPCRIKRLILLADNDDAGRRAVTKALQSYALPEREIIVLWPAAPFNDWNDMLRAGGKVRLGWERNAA</sequence>
<dbReference type="CDD" id="cd01029">
    <property type="entry name" value="TOPRIM_primases"/>
    <property type="match status" value="1"/>
</dbReference>
<gene>
    <name evidence="3" type="ORF">DI623_12435</name>
</gene>
<dbReference type="InterPro" id="IPR034154">
    <property type="entry name" value="TOPRIM_DnaG/twinkle"/>
</dbReference>
<protein>
    <submittedName>
        <fullName evidence="3">Virulence-associated protein E</fullName>
    </submittedName>
</protein>
<dbReference type="EMBL" id="QFNN01000088">
    <property type="protein sequence ID" value="PZO88515.1"/>
    <property type="molecule type" value="Genomic_DNA"/>
</dbReference>
<dbReference type="Pfam" id="PF23639">
    <property type="entry name" value="DUF7146"/>
    <property type="match status" value="1"/>
</dbReference>
<evidence type="ECO:0000313" key="4">
    <source>
        <dbReference type="Proteomes" id="UP000249066"/>
    </source>
</evidence>
<dbReference type="InterPro" id="IPR055570">
    <property type="entry name" value="DUF7146"/>
</dbReference>
<evidence type="ECO:0000259" key="2">
    <source>
        <dbReference type="Pfam" id="PF23639"/>
    </source>
</evidence>
<name>A0A2W5BZM4_9SPHN</name>
<dbReference type="Proteomes" id="UP000249066">
    <property type="component" value="Unassembled WGS sequence"/>
</dbReference>
<dbReference type="Pfam" id="PF13362">
    <property type="entry name" value="Toprim_3"/>
    <property type="match status" value="1"/>
</dbReference>
<proteinExistence type="predicted"/>
<accession>A0A2W5BZM4</accession>
<reference evidence="3 4" key="1">
    <citation type="submission" date="2017-08" db="EMBL/GenBank/DDBJ databases">
        <title>Infants hospitalized years apart are colonized by the same room-sourced microbial strains.</title>
        <authorList>
            <person name="Brooks B."/>
            <person name="Olm M.R."/>
            <person name="Firek B.A."/>
            <person name="Baker R."/>
            <person name="Thomas B.C."/>
            <person name="Morowitz M.J."/>
            <person name="Banfield J.F."/>
        </authorList>
    </citation>
    <scope>NUCLEOTIDE SEQUENCE [LARGE SCALE GENOMIC DNA]</scope>
    <source>
        <strain evidence="3">S2_018_000_R2_101</strain>
    </source>
</reference>